<evidence type="ECO:0000256" key="1">
    <source>
        <dbReference type="SAM" id="Phobius"/>
    </source>
</evidence>
<feature type="transmembrane region" description="Helical" evidence="1">
    <location>
        <begin position="81"/>
        <end position="98"/>
    </location>
</feature>
<dbReference type="EMBL" id="ML987223">
    <property type="protein sequence ID" value="KAF2240234.1"/>
    <property type="molecule type" value="Genomic_DNA"/>
</dbReference>
<dbReference type="Proteomes" id="UP000800094">
    <property type="component" value="Unassembled WGS sequence"/>
</dbReference>
<proteinExistence type="predicted"/>
<keyword evidence="1" id="KW-1133">Transmembrane helix</keyword>
<name>A0A6A6HQ13_9PLEO</name>
<dbReference type="AlphaFoldDB" id="A0A6A6HQ13"/>
<keyword evidence="3" id="KW-1185">Reference proteome</keyword>
<accession>A0A6A6HQ13</accession>
<evidence type="ECO:0000313" key="2">
    <source>
        <dbReference type="EMBL" id="KAF2240234.1"/>
    </source>
</evidence>
<feature type="non-terminal residue" evidence="2">
    <location>
        <position position="1"/>
    </location>
</feature>
<keyword evidence="1" id="KW-0812">Transmembrane</keyword>
<dbReference type="RefSeq" id="XP_033675238.1">
    <property type="nucleotide sequence ID" value="XM_033834740.1"/>
</dbReference>
<protein>
    <submittedName>
        <fullName evidence="2">Uncharacterized protein</fullName>
    </submittedName>
</protein>
<keyword evidence="1" id="KW-0472">Membrane</keyword>
<gene>
    <name evidence="2" type="ORF">BU26DRAFT_589758</name>
</gene>
<organism evidence="2 3">
    <name type="scientific">Trematosphaeria pertusa</name>
    <dbReference type="NCBI Taxonomy" id="390896"/>
    <lineage>
        <taxon>Eukaryota</taxon>
        <taxon>Fungi</taxon>
        <taxon>Dikarya</taxon>
        <taxon>Ascomycota</taxon>
        <taxon>Pezizomycotina</taxon>
        <taxon>Dothideomycetes</taxon>
        <taxon>Pleosporomycetidae</taxon>
        <taxon>Pleosporales</taxon>
        <taxon>Massarineae</taxon>
        <taxon>Trematosphaeriaceae</taxon>
        <taxon>Trematosphaeria</taxon>
    </lineage>
</organism>
<reference evidence="2" key="1">
    <citation type="journal article" date="2020" name="Stud. Mycol.">
        <title>101 Dothideomycetes genomes: a test case for predicting lifestyles and emergence of pathogens.</title>
        <authorList>
            <person name="Haridas S."/>
            <person name="Albert R."/>
            <person name="Binder M."/>
            <person name="Bloem J."/>
            <person name="Labutti K."/>
            <person name="Salamov A."/>
            <person name="Andreopoulos B."/>
            <person name="Baker S."/>
            <person name="Barry K."/>
            <person name="Bills G."/>
            <person name="Bluhm B."/>
            <person name="Cannon C."/>
            <person name="Castanera R."/>
            <person name="Culley D."/>
            <person name="Daum C."/>
            <person name="Ezra D."/>
            <person name="Gonzalez J."/>
            <person name="Henrissat B."/>
            <person name="Kuo A."/>
            <person name="Liang C."/>
            <person name="Lipzen A."/>
            <person name="Lutzoni F."/>
            <person name="Magnuson J."/>
            <person name="Mondo S."/>
            <person name="Nolan M."/>
            <person name="Ohm R."/>
            <person name="Pangilinan J."/>
            <person name="Park H.-J."/>
            <person name="Ramirez L."/>
            <person name="Alfaro M."/>
            <person name="Sun H."/>
            <person name="Tritt A."/>
            <person name="Yoshinaga Y."/>
            <person name="Zwiers L.-H."/>
            <person name="Turgeon B."/>
            <person name="Goodwin S."/>
            <person name="Spatafora J."/>
            <person name="Crous P."/>
            <person name="Grigoriev I."/>
        </authorList>
    </citation>
    <scope>NUCLEOTIDE SEQUENCE</scope>
    <source>
        <strain evidence="2">CBS 122368</strain>
    </source>
</reference>
<evidence type="ECO:0000313" key="3">
    <source>
        <dbReference type="Proteomes" id="UP000800094"/>
    </source>
</evidence>
<sequence length="220" mass="24465">VSHFHRCRNHICTVPLILAQQLSQVCSSSVSRTAHITLACLPGLSNHSPLPLEPNSIRWLLDRQALLQPAPVIFSQPKKKFLALLTLFFLALVGYTFASAGSIAPDMQDGNVGMAMSHDMDMDMQDGFMDMPMDTDMDMEMDMSTMDRHITPRDDPPETADAVHACYRECGCVGRGARPIADIETERGGEDPCIKKCRCHWTHRHWVRAGARGMGRGRGM</sequence>
<dbReference type="GeneID" id="54588070"/>